<dbReference type="EMBL" id="AP017423">
    <property type="protein sequence ID" value="BCX70353.1"/>
    <property type="molecule type" value="Genomic_DNA"/>
</dbReference>
<name>A0ABM7S001_9PSED</name>
<dbReference type="InterPro" id="IPR010546">
    <property type="entry name" value="DUF1120"/>
</dbReference>
<proteinExistence type="predicted"/>
<dbReference type="RefSeq" id="WP_096509202.1">
    <property type="nucleotide sequence ID" value="NZ_AP017423.2"/>
</dbReference>
<sequence length="206" mass="21968">MKKYLATVSVTALISVAPFAMAASSTDLTVTGTITPSACLPTLSGNGVVDYGKISAKDLNQDTNTKLEDRTVTLSVKCDATTKFALKGIDNRIGSSDLKSMFGLGKINGTQNIGRFLVSMMSAVADGVAAQPIKSKDGQTGWHGHLFWMPGDYASVAARDDFSQPISVQDLTLELALQTYIYRADGLDLTNEVKIDGSATLEMKYL</sequence>
<dbReference type="Pfam" id="PF06551">
    <property type="entry name" value="DUF1120"/>
    <property type="match status" value="1"/>
</dbReference>
<organism evidence="2 3">
    <name type="scientific">Pseudomonas izuensis</name>
    <dbReference type="NCBI Taxonomy" id="2684212"/>
    <lineage>
        <taxon>Bacteria</taxon>
        <taxon>Pseudomonadati</taxon>
        <taxon>Pseudomonadota</taxon>
        <taxon>Gammaproteobacteria</taxon>
        <taxon>Pseudomonadales</taxon>
        <taxon>Pseudomonadaceae</taxon>
        <taxon>Pseudomonas</taxon>
    </lineage>
</organism>
<keyword evidence="1" id="KW-0732">Signal</keyword>
<feature type="signal peptide" evidence="1">
    <location>
        <begin position="1"/>
        <end position="22"/>
    </location>
</feature>
<dbReference type="InterPro" id="IPR036937">
    <property type="entry name" value="Adhesion_dom_fimbrial_sf"/>
</dbReference>
<dbReference type="Proteomes" id="UP000218595">
    <property type="component" value="Chromosome"/>
</dbReference>
<reference evidence="2 3" key="1">
    <citation type="submission" date="2016-04" db="EMBL/GenBank/DDBJ databases">
        <title>Complete genome sequence of Pseudomonas sp. LAB-08 isolated from TCE contaminated aquifer soil.</title>
        <authorList>
            <person name="Dohra H."/>
            <person name="Suzuki K."/>
            <person name="Fatma A."/>
            <person name="Inuzuka Y."/>
            <person name="Honjo M."/>
            <person name="Tashiro Y."/>
            <person name="Futamata H."/>
        </authorList>
    </citation>
    <scope>NUCLEOTIDE SEQUENCE [LARGE SCALE GENOMIC DNA]</scope>
    <source>
        <strain evidence="2 3">LAB-08</strain>
    </source>
</reference>
<evidence type="ECO:0000313" key="3">
    <source>
        <dbReference type="Proteomes" id="UP000218595"/>
    </source>
</evidence>
<dbReference type="Gene3D" id="2.60.40.1090">
    <property type="entry name" value="Fimbrial-type adhesion domain"/>
    <property type="match status" value="1"/>
</dbReference>
<feature type="chain" id="PRO_5045121855" evidence="1">
    <location>
        <begin position="23"/>
        <end position="206"/>
    </location>
</feature>
<keyword evidence="3" id="KW-1185">Reference proteome</keyword>
<evidence type="ECO:0000256" key="1">
    <source>
        <dbReference type="SAM" id="SignalP"/>
    </source>
</evidence>
<accession>A0ABM7S001</accession>
<evidence type="ECO:0000313" key="2">
    <source>
        <dbReference type="EMBL" id="BCX70353.1"/>
    </source>
</evidence>
<gene>
    <name evidence="2" type="ORF">LAB08_R50200</name>
</gene>
<protein>
    <submittedName>
        <fullName evidence="2">DUF1120 domain-containing protein</fullName>
    </submittedName>
</protein>